<dbReference type="SUPFAM" id="SSF101576">
    <property type="entry name" value="Supernatant protein factor (SPF), C-terminal domain"/>
    <property type="match status" value="1"/>
</dbReference>
<evidence type="ECO:0000256" key="6">
    <source>
        <dbReference type="ARBA" id="ARBA00023136"/>
    </source>
</evidence>
<dbReference type="Proteomes" id="UP000284657">
    <property type="component" value="Unassembled WGS sequence"/>
</dbReference>
<evidence type="ECO:0000313" key="12">
    <source>
        <dbReference type="EMBL" id="RLN68423.1"/>
    </source>
</evidence>
<dbReference type="InterPro" id="IPR009038">
    <property type="entry name" value="GOLD_dom"/>
</dbReference>
<dbReference type="AlphaFoldDB" id="A0A3F2S1A3"/>
<dbReference type="OrthoDB" id="1929172at2759"/>
<evidence type="ECO:0000313" key="11">
    <source>
        <dbReference type="EMBL" id="RLN49449.1"/>
    </source>
</evidence>
<dbReference type="InterPro" id="IPR036598">
    <property type="entry name" value="GOLD_dom_sf"/>
</dbReference>
<comment type="similarity">
    <text evidence="2 8">Belongs to the EMP24/GP25L family.</text>
</comment>
<dbReference type="EMBL" id="MBAD02002145">
    <property type="protein sequence ID" value="RLN49449.1"/>
    <property type="molecule type" value="Genomic_DNA"/>
</dbReference>
<comment type="caution">
    <text evidence="12">The sequence shown here is derived from an EMBL/GenBank/DDBJ whole genome shotgun (WGS) entry which is preliminary data.</text>
</comment>
<organism evidence="12 13">
    <name type="scientific">Phytophthora kernoviae</name>
    <dbReference type="NCBI Taxonomy" id="325452"/>
    <lineage>
        <taxon>Eukaryota</taxon>
        <taxon>Sar</taxon>
        <taxon>Stramenopiles</taxon>
        <taxon>Oomycota</taxon>
        <taxon>Peronosporomycetes</taxon>
        <taxon>Peronosporales</taxon>
        <taxon>Peronosporaceae</taxon>
        <taxon>Phytophthora</taxon>
    </lineage>
</organism>
<dbReference type="PROSITE" id="PS50866">
    <property type="entry name" value="GOLD"/>
    <property type="match status" value="1"/>
</dbReference>
<evidence type="ECO:0000313" key="14">
    <source>
        <dbReference type="Proteomes" id="UP000284657"/>
    </source>
</evidence>
<evidence type="ECO:0000256" key="8">
    <source>
        <dbReference type="RuleBase" id="RU003827"/>
    </source>
</evidence>
<feature type="signal peptide" evidence="9">
    <location>
        <begin position="1"/>
        <end position="27"/>
    </location>
</feature>
<keyword evidence="6" id="KW-0472">Membrane</keyword>
<dbReference type="SMART" id="SM01190">
    <property type="entry name" value="EMP24_GP25L"/>
    <property type="match status" value="1"/>
</dbReference>
<dbReference type="Pfam" id="PF01105">
    <property type="entry name" value="EMP24_GP25L"/>
    <property type="match status" value="1"/>
</dbReference>
<evidence type="ECO:0000256" key="4">
    <source>
        <dbReference type="ARBA" id="ARBA00022729"/>
    </source>
</evidence>
<evidence type="ECO:0000256" key="9">
    <source>
        <dbReference type="SAM" id="SignalP"/>
    </source>
</evidence>
<feature type="chain" id="PRO_5033377551" description="GOLD domain-containing protein" evidence="9">
    <location>
        <begin position="28"/>
        <end position="245"/>
    </location>
</feature>
<evidence type="ECO:0000256" key="5">
    <source>
        <dbReference type="ARBA" id="ARBA00022989"/>
    </source>
</evidence>
<keyword evidence="4 9" id="KW-0732">Signal</keyword>
<evidence type="ECO:0000256" key="7">
    <source>
        <dbReference type="ARBA" id="ARBA00037847"/>
    </source>
</evidence>
<dbReference type="InterPro" id="IPR015720">
    <property type="entry name" value="Emp24-like"/>
</dbReference>
<dbReference type="EMBL" id="MBDO02000013">
    <property type="protein sequence ID" value="RLN68423.1"/>
    <property type="molecule type" value="Genomic_DNA"/>
</dbReference>
<evidence type="ECO:0000259" key="10">
    <source>
        <dbReference type="PROSITE" id="PS50866"/>
    </source>
</evidence>
<protein>
    <recommendedName>
        <fullName evidence="10">GOLD domain-containing protein</fullName>
    </recommendedName>
</protein>
<comment type="subcellular location">
    <subcellularLocation>
        <location evidence="7">Endomembrane system</location>
        <topology evidence="7">Single-pass membrane protein</topology>
    </subcellularLocation>
    <subcellularLocation>
        <location evidence="1 8">Membrane</location>
        <topology evidence="1 8">Single-pass type I membrane protein</topology>
    </subcellularLocation>
</comment>
<keyword evidence="5" id="KW-1133">Transmembrane helix</keyword>
<proteinExistence type="inferred from homology"/>
<dbReference type="PANTHER" id="PTHR22811">
    <property type="entry name" value="TRANSMEMBRANE EMP24 DOMAIN-CONTAINING PROTEIN"/>
    <property type="match status" value="1"/>
</dbReference>
<dbReference type="GO" id="GO:0016020">
    <property type="term" value="C:membrane"/>
    <property type="evidence" value="ECO:0007669"/>
    <property type="project" value="UniProtKB-SubCell"/>
</dbReference>
<evidence type="ECO:0000256" key="3">
    <source>
        <dbReference type="ARBA" id="ARBA00022692"/>
    </source>
</evidence>
<accession>A0A3F2S1A3</accession>
<reference evidence="13 14" key="1">
    <citation type="submission" date="2018-07" db="EMBL/GenBank/DDBJ databases">
        <title>Genome sequencing of oomycete isolates from Chile give support for New Zealand origin for Phytophthora kernoviae and make available the first Nothophytophthora sp. genome.</title>
        <authorList>
            <person name="Studholme D.J."/>
            <person name="Sanfuentes E."/>
            <person name="Panda P."/>
            <person name="Hill R."/>
            <person name="Sambles C."/>
            <person name="Grant M."/>
            <person name="Williams N.M."/>
            <person name="Mcdougal R.L."/>
        </authorList>
    </citation>
    <scope>NUCLEOTIDE SEQUENCE [LARGE SCALE GENOMIC DNA]</scope>
    <source>
        <strain evidence="12">Chile6</strain>
        <strain evidence="11">Chile7</strain>
    </source>
</reference>
<dbReference type="GO" id="GO:0012505">
    <property type="term" value="C:endomembrane system"/>
    <property type="evidence" value="ECO:0007669"/>
    <property type="project" value="UniProtKB-SubCell"/>
</dbReference>
<name>A0A3F2S1A3_9STRA</name>
<dbReference type="Proteomes" id="UP000277300">
    <property type="component" value="Unassembled WGS sequence"/>
</dbReference>
<evidence type="ECO:0000256" key="2">
    <source>
        <dbReference type="ARBA" id="ARBA00007104"/>
    </source>
</evidence>
<feature type="domain" description="GOLD" evidence="10">
    <location>
        <begin position="37"/>
        <end position="140"/>
    </location>
</feature>
<gene>
    <name evidence="11" type="ORF">BBJ29_000087</name>
    <name evidence="12" type="ORF">BBP00_00001036</name>
</gene>
<sequence length="245" mass="28433">MALGQLLRVAVASLTLLVAIAPAPSDAMIVKLNGRVEECFHEYVRTKRTAFMKIGVLESTGAYDVRMKAFGPFPSYPEEEQVEKNFFDQLVVTPHDEQNQNIEHSGFNFESEHRGGWYRFCLDNTHDSNARKTVEWYTSFDLSDEEDLGEEDKLDLQIRQEHMEGVKTSLERLQMLLKLIRNEQDYHRARVHRHVQTLESSKSRVIWYTVFELVVLGSLYGAQSFLLHKWFSDRGFISGGKRQWA</sequence>
<evidence type="ECO:0000256" key="1">
    <source>
        <dbReference type="ARBA" id="ARBA00004479"/>
    </source>
</evidence>
<evidence type="ECO:0000313" key="13">
    <source>
        <dbReference type="Proteomes" id="UP000277300"/>
    </source>
</evidence>
<keyword evidence="3 8" id="KW-0812">Transmembrane</keyword>